<dbReference type="InterPro" id="IPR059080">
    <property type="entry name" value="WHD_PTC1"/>
</dbReference>
<reference evidence="7 8" key="1">
    <citation type="journal article" date="2013" name="BMC Genomics">
        <title>The miniature genome of a carnivorous plant Genlisea aurea contains a low number of genes and short non-coding sequences.</title>
        <authorList>
            <person name="Leushkin E.V."/>
            <person name="Sutormin R.A."/>
            <person name="Nabieva E.R."/>
            <person name="Penin A.A."/>
            <person name="Kondrashov A.S."/>
            <person name="Logacheva M.D."/>
        </authorList>
    </citation>
    <scope>NUCLEOTIDE SEQUENCE [LARGE SCALE GENOMIC DNA]</scope>
</reference>
<accession>S8BY48</accession>
<dbReference type="InterPro" id="IPR057765">
    <property type="entry name" value="MS1-like_ubiquitin"/>
</dbReference>
<dbReference type="PANTHER" id="PTHR46201:SF9">
    <property type="entry name" value="PHD FINGER PROTEIN MALE MEIOCYTE DEATH 1"/>
    <property type="match status" value="1"/>
</dbReference>
<dbReference type="PANTHER" id="PTHR46201">
    <property type="entry name" value="PHD FINGER PROTEIN MALE MEIOCYTE DEATH 1-RELATED"/>
    <property type="match status" value="1"/>
</dbReference>
<keyword evidence="8" id="KW-1185">Reference proteome</keyword>
<keyword evidence="1" id="KW-0479">Metal-binding</keyword>
<evidence type="ECO:0000256" key="2">
    <source>
        <dbReference type="ARBA" id="ARBA00022771"/>
    </source>
</evidence>
<gene>
    <name evidence="7" type="ORF">M569_15279</name>
</gene>
<dbReference type="InterPro" id="IPR019787">
    <property type="entry name" value="Znf_PHD-finger"/>
</dbReference>
<dbReference type="PROSITE" id="PS01359">
    <property type="entry name" value="ZF_PHD_1"/>
    <property type="match status" value="1"/>
</dbReference>
<evidence type="ECO:0000256" key="3">
    <source>
        <dbReference type="ARBA" id="ARBA00022833"/>
    </source>
</evidence>
<dbReference type="Pfam" id="PF25565">
    <property type="entry name" value="Ubiquitin_At1g33420"/>
    <property type="match status" value="1"/>
</dbReference>
<organism evidence="7 8">
    <name type="scientific">Genlisea aurea</name>
    <dbReference type="NCBI Taxonomy" id="192259"/>
    <lineage>
        <taxon>Eukaryota</taxon>
        <taxon>Viridiplantae</taxon>
        <taxon>Streptophyta</taxon>
        <taxon>Embryophyta</taxon>
        <taxon>Tracheophyta</taxon>
        <taxon>Spermatophyta</taxon>
        <taxon>Magnoliopsida</taxon>
        <taxon>eudicotyledons</taxon>
        <taxon>Gunneridae</taxon>
        <taxon>Pentapetalae</taxon>
        <taxon>asterids</taxon>
        <taxon>lamiids</taxon>
        <taxon>Lamiales</taxon>
        <taxon>Lentibulariaceae</taxon>
        <taxon>Genlisea</taxon>
    </lineage>
</organism>
<dbReference type="InterPro" id="IPR001965">
    <property type="entry name" value="Znf_PHD"/>
</dbReference>
<proteinExistence type="predicted"/>
<evidence type="ECO:0000256" key="5">
    <source>
        <dbReference type="ARBA" id="ARBA00023163"/>
    </source>
</evidence>
<evidence type="ECO:0000259" key="6">
    <source>
        <dbReference type="SMART" id="SM00249"/>
    </source>
</evidence>
<dbReference type="InterPro" id="IPR019786">
    <property type="entry name" value="Zinc_finger_PHD-type_CS"/>
</dbReference>
<keyword evidence="5" id="KW-0804">Transcription</keyword>
<name>S8BY48_9LAMI</name>
<keyword evidence="3" id="KW-0862">Zinc</keyword>
<feature type="non-terminal residue" evidence="7">
    <location>
        <position position="1"/>
    </location>
</feature>
<sequence length="649" mass="73142">RKPTRFHSFHTFADPGVPPSFSGAFRDNILQFLQRCAEPEDYTFEGMPIWSTFLVYDSRGIVLPLYTVEENVKHSNTPFCDYCRCSGWSHHFVSKRKYHFIIPGNDSWNGPLVDGAFELQSHLLHGLIHGNGFGHLICINGIEGGSKYIPGRDIMDFWDRICTALHVRKITLEDLSKKDKMDLRLLYGVAYGNSWFSRWGYKFFHGSFGVKEYNFDRAMDVLSSLELDQAIEDFAATDKWMQIKQIVHHYREMSSASLVTLRDLFGYLLTSKPTIMPTAASFPRRCSLKLSKTAVSSRGKPPAKCRKFSSVVANLDSRWPARRLETTAQVIVEALKRKRDQSCCLGGGMTRQEVRDAARLHIGDTGLIDHVLKVMNNVVLGNCVVERSVNRSTKVLEYVIRESRDEEYAIPAAFTGRGDASSDLDYLYRNVLLHHPDPDKAMASQIILNSKRYMKEWPFRDEDDDLLRFICRLTSSCFRFDGDVFAQVPPSEHVAVPLYSTVGDLKVAVRKALQDTYCVMEKAEAVEILGTEEMQEDEVIFGICESGEEIWVRVLGLDTTGDGGGGGGGGGGGRLLVYEAGTEKWSVECRCGAKDDDGERMMSCDVCETWQHTRCSGIEDHEPVPRLFVCEACCSSLAPATEKRFEDGF</sequence>
<evidence type="ECO:0000313" key="8">
    <source>
        <dbReference type="Proteomes" id="UP000015453"/>
    </source>
</evidence>
<dbReference type="Gene3D" id="3.30.40.10">
    <property type="entry name" value="Zinc/RING finger domain, C3HC4 (zinc finger)"/>
    <property type="match status" value="1"/>
</dbReference>
<keyword evidence="2" id="KW-0863">Zinc-finger</keyword>
<dbReference type="OrthoDB" id="436852at2759"/>
<evidence type="ECO:0000313" key="7">
    <source>
        <dbReference type="EMBL" id="EPS59525.1"/>
    </source>
</evidence>
<comment type="caution">
    <text evidence="7">The sequence shown here is derived from an EMBL/GenBank/DDBJ whole genome shotgun (WGS) entry which is preliminary data.</text>
</comment>
<evidence type="ECO:0000256" key="4">
    <source>
        <dbReference type="ARBA" id="ARBA00023015"/>
    </source>
</evidence>
<dbReference type="Pfam" id="PF25874">
    <property type="entry name" value="WHD_plant_repro"/>
    <property type="match status" value="1"/>
</dbReference>
<dbReference type="InterPro" id="IPR013083">
    <property type="entry name" value="Znf_RING/FYVE/PHD"/>
</dbReference>
<dbReference type="GO" id="GO:0008270">
    <property type="term" value="F:zinc ion binding"/>
    <property type="evidence" value="ECO:0007669"/>
    <property type="project" value="UniProtKB-KW"/>
</dbReference>
<feature type="domain" description="Zinc finger PHD-type" evidence="6">
    <location>
        <begin position="588"/>
        <end position="634"/>
    </location>
</feature>
<dbReference type="Pfam" id="PF00628">
    <property type="entry name" value="PHD"/>
    <property type="match status" value="1"/>
</dbReference>
<dbReference type="SUPFAM" id="SSF57903">
    <property type="entry name" value="FYVE/PHD zinc finger"/>
    <property type="match status" value="1"/>
</dbReference>
<feature type="non-terminal residue" evidence="7">
    <location>
        <position position="649"/>
    </location>
</feature>
<dbReference type="Proteomes" id="UP000015453">
    <property type="component" value="Unassembled WGS sequence"/>
</dbReference>
<dbReference type="AlphaFoldDB" id="S8BY48"/>
<protein>
    <recommendedName>
        <fullName evidence="6">Zinc finger PHD-type domain-containing protein</fullName>
    </recommendedName>
</protein>
<dbReference type="CDD" id="cd15556">
    <property type="entry name" value="PHD_MMD1_like"/>
    <property type="match status" value="1"/>
</dbReference>
<evidence type="ECO:0000256" key="1">
    <source>
        <dbReference type="ARBA" id="ARBA00022723"/>
    </source>
</evidence>
<dbReference type="InterPro" id="IPR011011">
    <property type="entry name" value="Znf_FYVE_PHD"/>
</dbReference>
<dbReference type="InterPro" id="IPR058054">
    <property type="entry name" value="Znf_MS1-like"/>
</dbReference>
<dbReference type="SMART" id="SM00249">
    <property type="entry name" value="PHD"/>
    <property type="match status" value="1"/>
</dbReference>
<keyword evidence="4" id="KW-0805">Transcription regulation</keyword>
<dbReference type="EMBL" id="AUSU01008301">
    <property type="protein sequence ID" value="EPS59525.1"/>
    <property type="molecule type" value="Genomic_DNA"/>
</dbReference>